<reference evidence="7 8" key="1">
    <citation type="submission" date="2015-01" db="EMBL/GenBank/DDBJ databases">
        <title>Evolution of Trichinella species and genotypes.</title>
        <authorList>
            <person name="Korhonen P.K."/>
            <person name="Edoardo P."/>
            <person name="Giuseppe L.R."/>
            <person name="Gasser R.B."/>
        </authorList>
    </citation>
    <scope>NUCLEOTIDE SEQUENCE [LARGE SCALE GENOMIC DNA]</scope>
    <source>
        <strain evidence="5">ISS13</strain>
        <strain evidence="4">ISS141</strain>
        <strain evidence="6">ISS176</strain>
    </source>
</reference>
<feature type="compositionally biased region" description="Acidic residues" evidence="2">
    <location>
        <begin position="132"/>
        <end position="152"/>
    </location>
</feature>
<feature type="region of interest" description="Disordered" evidence="2">
    <location>
        <begin position="445"/>
        <end position="472"/>
    </location>
</feature>
<dbReference type="InterPro" id="IPR009057">
    <property type="entry name" value="Homeodomain-like_sf"/>
</dbReference>
<dbReference type="Gene3D" id="1.10.10.60">
    <property type="entry name" value="Homeodomain-like"/>
    <property type="match status" value="1"/>
</dbReference>
<proteinExistence type="predicted"/>
<feature type="compositionally biased region" description="Polar residues" evidence="2">
    <location>
        <begin position="453"/>
        <end position="472"/>
    </location>
</feature>
<feature type="domain" description="SANT" evidence="3">
    <location>
        <begin position="374"/>
        <end position="420"/>
    </location>
</feature>
<feature type="compositionally biased region" description="Acidic residues" evidence="2">
    <location>
        <begin position="159"/>
        <end position="176"/>
    </location>
</feature>
<dbReference type="SUPFAM" id="SSF46689">
    <property type="entry name" value="Homeodomain-like"/>
    <property type="match status" value="1"/>
</dbReference>
<dbReference type="AlphaFoldDB" id="A0A0V1JMX5"/>
<evidence type="ECO:0000313" key="9">
    <source>
        <dbReference type="Proteomes" id="UP000054826"/>
    </source>
</evidence>
<evidence type="ECO:0000313" key="4">
    <source>
        <dbReference type="EMBL" id="KRX88251.1"/>
    </source>
</evidence>
<comment type="caution">
    <text evidence="6">The sequence shown here is derived from an EMBL/GenBank/DDBJ whole genome shotgun (WGS) entry which is preliminary data.</text>
</comment>
<accession>A0A0V1JMX5</accession>
<dbReference type="PANTHER" id="PTHR10865">
    <property type="entry name" value="METASTASIS-ASSOCIATED PROTEIN AND MESODERM INDUCTION EARLY RESPONSE PROTEIN"/>
    <property type="match status" value="1"/>
</dbReference>
<evidence type="ECO:0000313" key="6">
    <source>
        <dbReference type="EMBL" id="KRZ36294.1"/>
    </source>
</evidence>
<name>A0A0V1JMX5_TRIPS</name>
<dbReference type="GO" id="GO:0005654">
    <property type="term" value="C:nucleoplasm"/>
    <property type="evidence" value="ECO:0007669"/>
    <property type="project" value="TreeGrafter"/>
</dbReference>
<dbReference type="GO" id="GO:0000122">
    <property type="term" value="P:negative regulation of transcription by RNA polymerase II"/>
    <property type="evidence" value="ECO:0007669"/>
    <property type="project" value="TreeGrafter"/>
</dbReference>
<protein>
    <submittedName>
        <fullName evidence="6">Metastasis-associated protein MTA3</fullName>
    </submittedName>
</protein>
<dbReference type="GO" id="GO:0042826">
    <property type="term" value="F:histone deacetylase binding"/>
    <property type="evidence" value="ECO:0007669"/>
    <property type="project" value="TreeGrafter"/>
</dbReference>
<dbReference type="Proteomes" id="UP000054826">
    <property type="component" value="Unassembled WGS sequence"/>
</dbReference>
<dbReference type="GO" id="GO:0003714">
    <property type="term" value="F:transcription corepressor activity"/>
    <property type="evidence" value="ECO:0007669"/>
    <property type="project" value="TreeGrafter"/>
</dbReference>
<dbReference type="Proteomes" id="UP000054632">
    <property type="component" value="Unassembled WGS sequence"/>
</dbReference>
<dbReference type="InterPro" id="IPR040138">
    <property type="entry name" value="MIER/MTA"/>
</dbReference>
<evidence type="ECO:0000313" key="7">
    <source>
        <dbReference type="Proteomes" id="UP000054632"/>
    </source>
</evidence>
<sequence length="472" mass="53820">LSRMSSTDELPADVHVEVDTDSSAKQCYEHSEPKISTPPSDIEQIAEDDSDGAVFVEEKCITEEKDSDGVVFVEEKSITEEKDSDGVVFVEEKIITEEKGSDDAVLIEEKSITQEKGSDDAVLIEEKSITPEIEEYELSESDEYEFDTEDEPGNTYESESSEESNFDDESTIEEEEMVADRDEIADEVARLQDEQDLPIEELLKNYGGVLYPNHPLSKDSQKDYATDSMVNDYFTNPDALCASDEDDKEYVSDATWKSEIRTGPECQAEIPDMEVNEPVAREEILISKPSPEMDCFESFYEEMANWVNKTLTAKLSFEYVLEVYNEVKWNKDMTKSKIEREISLALEKMNGVETIGNHVLMLLCARGTFREKPWSISDVTIFEDGFTKFSRDFHKIRLQFQHRTTTEVVNFYHVWVQSDQYIAFKRRMLDFINTQSISDSMGMENVGAESENSRQQSTSAEEGSDPSMTQSI</sequence>
<evidence type="ECO:0000256" key="2">
    <source>
        <dbReference type="SAM" id="MobiDB-lite"/>
    </source>
</evidence>
<evidence type="ECO:0000313" key="8">
    <source>
        <dbReference type="Proteomes" id="UP000054815"/>
    </source>
</evidence>
<evidence type="ECO:0000256" key="1">
    <source>
        <dbReference type="ARBA" id="ARBA00004123"/>
    </source>
</evidence>
<evidence type="ECO:0000259" key="3">
    <source>
        <dbReference type="PROSITE" id="PS51293"/>
    </source>
</evidence>
<organism evidence="6 9">
    <name type="scientific">Trichinella pseudospiralis</name>
    <name type="common">Parasitic roundworm</name>
    <dbReference type="NCBI Taxonomy" id="6337"/>
    <lineage>
        <taxon>Eukaryota</taxon>
        <taxon>Metazoa</taxon>
        <taxon>Ecdysozoa</taxon>
        <taxon>Nematoda</taxon>
        <taxon>Enoplea</taxon>
        <taxon>Dorylaimia</taxon>
        <taxon>Trichinellida</taxon>
        <taxon>Trichinellidae</taxon>
        <taxon>Trichinella</taxon>
    </lineage>
</organism>
<feature type="non-terminal residue" evidence="6">
    <location>
        <position position="1"/>
    </location>
</feature>
<dbReference type="PANTHER" id="PTHR10865:SF28">
    <property type="entry name" value="ELM2 DOMAIN-CONTAINING PROTEIN"/>
    <property type="match status" value="1"/>
</dbReference>
<dbReference type="PROSITE" id="PS51293">
    <property type="entry name" value="SANT"/>
    <property type="match status" value="1"/>
</dbReference>
<dbReference type="EMBL" id="JYDU01000243">
    <property type="protein sequence ID" value="KRX88251.1"/>
    <property type="molecule type" value="Genomic_DNA"/>
</dbReference>
<dbReference type="InterPro" id="IPR017884">
    <property type="entry name" value="SANT_dom"/>
</dbReference>
<dbReference type="EMBL" id="JYDV01000076">
    <property type="protein sequence ID" value="KRZ36294.1"/>
    <property type="molecule type" value="Genomic_DNA"/>
</dbReference>
<evidence type="ECO:0000313" key="5">
    <source>
        <dbReference type="EMBL" id="KRY67521.1"/>
    </source>
</evidence>
<dbReference type="STRING" id="6337.A0A0V1JMX5"/>
<gene>
    <name evidence="6" type="primary">Mta3</name>
    <name evidence="5" type="ORF">T4A_12708</name>
    <name evidence="6" type="ORF">T4C_552</name>
    <name evidence="4" type="ORF">T4E_12229</name>
</gene>
<dbReference type="EMBL" id="JYDR01000134">
    <property type="protein sequence ID" value="KRY67521.1"/>
    <property type="molecule type" value="Genomic_DNA"/>
</dbReference>
<feature type="region of interest" description="Disordered" evidence="2">
    <location>
        <begin position="129"/>
        <end position="176"/>
    </location>
</feature>
<feature type="region of interest" description="Disordered" evidence="2">
    <location>
        <begin position="1"/>
        <end position="42"/>
    </location>
</feature>
<comment type="subcellular location">
    <subcellularLocation>
        <location evidence="1">Nucleus</location>
    </subcellularLocation>
</comment>
<dbReference type="Proteomes" id="UP000054815">
    <property type="component" value="Unassembled WGS sequence"/>
</dbReference>